<evidence type="ECO:0000313" key="7">
    <source>
        <dbReference type="EMBL" id="RCV61958.1"/>
    </source>
</evidence>
<comment type="catalytic activity">
    <reaction evidence="5">
        <text>L-glutamate 5-semialdehyde + NAD(+) + H2O = L-glutamate + NADH + 2 H(+)</text>
        <dbReference type="Rhea" id="RHEA:30235"/>
        <dbReference type="ChEBI" id="CHEBI:15377"/>
        <dbReference type="ChEBI" id="CHEBI:15378"/>
        <dbReference type="ChEBI" id="CHEBI:29985"/>
        <dbReference type="ChEBI" id="CHEBI:57540"/>
        <dbReference type="ChEBI" id="CHEBI:57945"/>
        <dbReference type="ChEBI" id="CHEBI:58066"/>
        <dbReference type="EC" id="1.2.1.88"/>
    </reaction>
</comment>
<comment type="pathway">
    <text evidence="1">Amino-acid degradation; L-proline degradation into L-glutamate; L-glutamate from L-proline: step 2/2.</text>
</comment>
<comment type="caution">
    <text evidence="7">The sequence shown here is derived from an EMBL/GenBank/DDBJ whole genome shotgun (WGS) entry which is preliminary data.</text>
</comment>
<dbReference type="PANTHER" id="PTHR42862">
    <property type="entry name" value="DELTA-1-PYRROLINE-5-CARBOXYLATE DEHYDROGENASE 1, ISOFORM A-RELATED"/>
    <property type="match status" value="1"/>
</dbReference>
<dbReference type="GO" id="GO:0004657">
    <property type="term" value="F:proline dehydrogenase activity"/>
    <property type="evidence" value="ECO:0007669"/>
    <property type="project" value="UniProtKB-ARBA"/>
</dbReference>
<evidence type="ECO:0000313" key="8">
    <source>
        <dbReference type="Proteomes" id="UP000253318"/>
    </source>
</evidence>
<dbReference type="GO" id="GO:0003842">
    <property type="term" value="F:L-glutamate gamma-semialdehyde dehydrogenase activity"/>
    <property type="evidence" value="ECO:0007669"/>
    <property type="project" value="UniProtKB-EC"/>
</dbReference>
<keyword evidence="4" id="KW-0520">NAD</keyword>
<feature type="domain" description="Aldehyde dehydrogenase" evidence="6">
    <location>
        <begin position="3"/>
        <end position="221"/>
    </location>
</feature>
<dbReference type="AlphaFoldDB" id="A0A368TAG3"/>
<evidence type="ECO:0000256" key="5">
    <source>
        <dbReference type="ARBA" id="ARBA00048142"/>
    </source>
</evidence>
<feature type="non-terminal residue" evidence="7">
    <location>
        <position position="1"/>
    </location>
</feature>
<dbReference type="Gene3D" id="3.40.605.10">
    <property type="entry name" value="Aldehyde Dehydrogenase, Chain A, domain 1"/>
    <property type="match status" value="1"/>
</dbReference>
<dbReference type="Pfam" id="PF00171">
    <property type="entry name" value="Aldedh"/>
    <property type="match status" value="1"/>
</dbReference>
<dbReference type="FunFam" id="3.40.309.10:FF:000005">
    <property type="entry name" value="1-pyrroline-5-carboxylate dehydrogenase 1"/>
    <property type="match status" value="1"/>
</dbReference>
<dbReference type="InterPro" id="IPR050485">
    <property type="entry name" value="Proline_metab_enzyme"/>
</dbReference>
<keyword evidence="3" id="KW-0560">Oxidoreductase</keyword>
<reference evidence="7 8" key="1">
    <citation type="submission" date="2018-04" db="EMBL/GenBank/DDBJ databases">
        <title>Novel actinobacteria from marine sediment.</title>
        <authorList>
            <person name="Ng Z.Y."/>
            <person name="Tan G.Y.A."/>
        </authorList>
    </citation>
    <scope>NUCLEOTIDE SEQUENCE [LARGE SCALE GENOMIC DNA]</scope>
    <source>
        <strain evidence="7 8">TPS81</strain>
    </source>
</reference>
<sequence length="242" mass="25922">VAHASADPDVLRTALVRGAFEYQGQKCSAASRAYLPRSLWSAMRDDFLGEVEALTVGDVTGDLSTFMGAVIDERAFAKNVTALERAKATDSVTVLTGGTADDSVGWFVRPTVLEGDDPTDEVFRTEYFGPILAVHVYDDDLYDTVLAQAADAAPYALTGAVIARDRAAIAAATRALRFAAGNFYVNDKPTGSVVGQQPFGGARASGTNDKAGSVFNLMRWTSPRVLKETFVGPTDWRYPHMG</sequence>
<dbReference type="InterPro" id="IPR016160">
    <property type="entry name" value="Ald_DH_CS_CYS"/>
</dbReference>
<dbReference type="EC" id="1.2.1.88" evidence="2"/>
<dbReference type="GO" id="GO:0009898">
    <property type="term" value="C:cytoplasmic side of plasma membrane"/>
    <property type="evidence" value="ECO:0007669"/>
    <property type="project" value="TreeGrafter"/>
</dbReference>
<proteinExistence type="predicted"/>
<accession>A0A368TAG3</accession>
<dbReference type="InterPro" id="IPR016161">
    <property type="entry name" value="Ald_DH/histidinol_DH"/>
</dbReference>
<name>A0A368TAG3_9ACTN</name>
<dbReference type="RefSeq" id="WP_114396121.1">
    <property type="nucleotide sequence ID" value="NZ_QEIM01000003.1"/>
</dbReference>
<evidence type="ECO:0000256" key="3">
    <source>
        <dbReference type="ARBA" id="ARBA00023002"/>
    </source>
</evidence>
<evidence type="ECO:0000259" key="6">
    <source>
        <dbReference type="Pfam" id="PF00171"/>
    </source>
</evidence>
<dbReference type="InterPro" id="IPR015590">
    <property type="entry name" value="Aldehyde_DH_dom"/>
</dbReference>
<dbReference type="Gene3D" id="3.40.309.10">
    <property type="entry name" value="Aldehyde Dehydrogenase, Chain A, domain 2"/>
    <property type="match status" value="1"/>
</dbReference>
<dbReference type="Proteomes" id="UP000253318">
    <property type="component" value="Unassembled WGS sequence"/>
</dbReference>
<evidence type="ECO:0000256" key="1">
    <source>
        <dbReference type="ARBA" id="ARBA00004786"/>
    </source>
</evidence>
<organism evidence="7 8">
    <name type="scientific">Marinitenerispora sediminis</name>
    <dbReference type="NCBI Taxonomy" id="1931232"/>
    <lineage>
        <taxon>Bacteria</taxon>
        <taxon>Bacillati</taxon>
        <taxon>Actinomycetota</taxon>
        <taxon>Actinomycetes</taxon>
        <taxon>Streptosporangiales</taxon>
        <taxon>Nocardiopsidaceae</taxon>
        <taxon>Marinitenerispora</taxon>
    </lineage>
</organism>
<keyword evidence="8" id="KW-1185">Reference proteome</keyword>
<protein>
    <recommendedName>
        <fullName evidence="2">L-glutamate gamma-semialdehyde dehydrogenase</fullName>
        <ecNumber evidence="2">1.2.1.88</ecNumber>
    </recommendedName>
</protein>
<dbReference type="PROSITE" id="PS00070">
    <property type="entry name" value="ALDEHYDE_DEHYDR_CYS"/>
    <property type="match status" value="1"/>
</dbReference>
<dbReference type="EMBL" id="QEIN01000012">
    <property type="protein sequence ID" value="RCV61958.1"/>
    <property type="molecule type" value="Genomic_DNA"/>
</dbReference>
<dbReference type="SUPFAM" id="SSF53720">
    <property type="entry name" value="ALDH-like"/>
    <property type="match status" value="1"/>
</dbReference>
<dbReference type="OrthoDB" id="3802174at2"/>
<evidence type="ECO:0000256" key="4">
    <source>
        <dbReference type="ARBA" id="ARBA00023027"/>
    </source>
</evidence>
<dbReference type="PANTHER" id="PTHR42862:SF1">
    <property type="entry name" value="DELTA-1-PYRROLINE-5-CARBOXYLATE DEHYDROGENASE 2, ISOFORM A-RELATED"/>
    <property type="match status" value="1"/>
</dbReference>
<dbReference type="GO" id="GO:0010133">
    <property type="term" value="P:L-proline catabolic process to L-glutamate"/>
    <property type="evidence" value="ECO:0007669"/>
    <property type="project" value="TreeGrafter"/>
</dbReference>
<dbReference type="InterPro" id="IPR016162">
    <property type="entry name" value="Ald_DH_N"/>
</dbReference>
<evidence type="ECO:0000256" key="2">
    <source>
        <dbReference type="ARBA" id="ARBA00012884"/>
    </source>
</evidence>
<dbReference type="InterPro" id="IPR016163">
    <property type="entry name" value="Ald_DH_C"/>
</dbReference>
<gene>
    <name evidence="7" type="ORF">DEF24_02665</name>
</gene>